<name>A0ABQ3V6S6_9CHLR</name>
<dbReference type="Proteomes" id="UP000654345">
    <property type="component" value="Unassembled WGS sequence"/>
</dbReference>
<proteinExistence type="predicted"/>
<reference evidence="1 2" key="1">
    <citation type="journal article" date="2021" name="Int. J. Syst. Evol. Microbiol.">
        <title>Reticulibacter mediterranei gen. nov., sp. nov., within the new family Reticulibacteraceae fam. nov., and Ktedonospora formicarum gen. nov., sp. nov., Ktedonobacter robiniae sp. nov., Dictyobacter formicarum sp. nov. and Dictyobacter arantiisoli sp. nov., belonging to the class Ktedonobacteria.</title>
        <authorList>
            <person name="Yabe S."/>
            <person name="Zheng Y."/>
            <person name="Wang C.M."/>
            <person name="Sakai Y."/>
            <person name="Abe K."/>
            <person name="Yokota A."/>
            <person name="Donadio S."/>
            <person name="Cavaletti L."/>
            <person name="Monciardini P."/>
        </authorList>
    </citation>
    <scope>NUCLEOTIDE SEQUENCE [LARGE SCALE GENOMIC DNA]</scope>
    <source>
        <strain evidence="1 2">SOSP1-30</strain>
    </source>
</reference>
<organism evidence="1 2">
    <name type="scientific">Ktedonobacter robiniae</name>
    <dbReference type="NCBI Taxonomy" id="2778365"/>
    <lineage>
        <taxon>Bacteria</taxon>
        <taxon>Bacillati</taxon>
        <taxon>Chloroflexota</taxon>
        <taxon>Ktedonobacteria</taxon>
        <taxon>Ktedonobacterales</taxon>
        <taxon>Ktedonobacteraceae</taxon>
        <taxon>Ktedonobacter</taxon>
    </lineage>
</organism>
<protein>
    <submittedName>
        <fullName evidence="1">Uncharacterized protein</fullName>
    </submittedName>
</protein>
<comment type="caution">
    <text evidence="1">The sequence shown here is derived from an EMBL/GenBank/DDBJ whole genome shotgun (WGS) entry which is preliminary data.</text>
</comment>
<sequence>MRGLRSIVQPFVLTVLHPRQDFAFRRPITLQLISDDDSRNILEPFEQLAKKSFRRFLIAVALDQNVEHVAILIHGSP</sequence>
<evidence type="ECO:0000313" key="2">
    <source>
        <dbReference type="Proteomes" id="UP000654345"/>
    </source>
</evidence>
<gene>
    <name evidence="1" type="ORF">KSB_91540</name>
</gene>
<dbReference type="EMBL" id="BNJG01000006">
    <property type="protein sequence ID" value="GHO60679.1"/>
    <property type="molecule type" value="Genomic_DNA"/>
</dbReference>
<accession>A0ABQ3V6S6</accession>
<keyword evidence="2" id="KW-1185">Reference proteome</keyword>
<evidence type="ECO:0000313" key="1">
    <source>
        <dbReference type="EMBL" id="GHO60679.1"/>
    </source>
</evidence>